<dbReference type="Proteomes" id="UP000655410">
    <property type="component" value="Unassembled WGS sequence"/>
</dbReference>
<comment type="caution">
    <text evidence="4">The sequence shown here is derived from an EMBL/GenBank/DDBJ whole genome shotgun (WGS) entry which is preliminary data.</text>
</comment>
<dbReference type="InterPro" id="IPR001647">
    <property type="entry name" value="HTH_TetR"/>
</dbReference>
<evidence type="ECO:0000313" key="5">
    <source>
        <dbReference type="Proteomes" id="UP000655410"/>
    </source>
</evidence>
<dbReference type="RefSeq" id="WP_188782679.1">
    <property type="nucleotide sequence ID" value="NZ_BMNI01000001.1"/>
</dbReference>
<evidence type="ECO:0000256" key="2">
    <source>
        <dbReference type="PROSITE-ProRule" id="PRU00335"/>
    </source>
</evidence>
<evidence type="ECO:0000259" key="3">
    <source>
        <dbReference type="PROSITE" id="PS50977"/>
    </source>
</evidence>
<feature type="DNA-binding region" description="H-T-H motif" evidence="2">
    <location>
        <begin position="30"/>
        <end position="49"/>
    </location>
</feature>
<sequence>MGAARAGDRRVQLAQAALEVLSESGYANTGVRDIAQRSQYSHGVLHYYFKDKSALILEAIQLFKTTCVGRYDAALEEATTPDAVLAALGERLTHSIEVDGSAHRLWYDVRTQGWFGVVDGAELAAVDALLEAMVLRFVDTYARLAGVRLRVEGATAYALVDGLFQRALQDHFQGDPYAASTLVARLREALPLLLS</sequence>
<evidence type="ECO:0000256" key="1">
    <source>
        <dbReference type="ARBA" id="ARBA00023125"/>
    </source>
</evidence>
<dbReference type="SUPFAM" id="SSF46689">
    <property type="entry name" value="Homeodomain-like"/>
    <property type="match status" value="1"/>
</dbReference>
<name>A0ABQ2NBU3_9ACTN</name>
<dbReference type="Gene3D" id="1.10.357.10">
    <property type="entry name" value="Tetracycline Repressor, domain 2"/>
    <property type="match status" value="1"/>
</dbReference>
<keyword evidence="5" id="KW-1185">Reference proteome</keyword>
<evidence type="ECO:0000313" key="4">
    <source>
        <dbReference type="EMBL" id="GGO86315.1"/>
    </source>
</evidence>
<dbReference type="PROSITE" id="PS50977">
    <property type="entry name" value="HTH_TETR_2"/>
    <property type="match status" value="1"/>
</dbReference>
<dbReference type="PRINTS" id="PR00455">
    <property type="entry name" value="HTHTETR"/>
</dbReference>
<proteinExistence type="predicted"/>
<feature type="domain" description="HTH tetR-type" evidence="3">
    <location>
        <begin position="7"/>
        <end position="67"/>
    </location>
</feature>
<dbReference type="InterPro" id="IPR009057">
    <property type="entry name" value="Homeodomain-like_sf"/>
</dbReference>
<keyword evidence="1 2" id="KW-0238">DNA-binding</keyword>
<dbReference type="Pfam" id="PF00440">
    <property type="entry name" value="TetR_N"/>
    <property type="match status" value="1"/>
</dbReference>
<dbReference type="PANTHER" id="PTHR30055">
    <property type="entry name" value="HTH-TYPE TRANSCRIPTIONAL REGULATOR RUTR"/>
    <property type="match status" value="1"/>
</dbReference>
<organism evidence="4 5">
    <name type="scientific">Nocardioides phosphati</name>
    <dbReference type="NCBI Taxonomy" id="1867775"/>
    <lineage>
        <taxon>Bacteria</taxon>
        <taxon>Bacillati</taxon>
        <taxon>Actinomycetota</taxon>
        <taxon>Actinomycetes</taxon>
        <taxon>Propionibacteriales</taxon>
        <taxon>Nocardioidaceae</taxon>
        <taxon>Nocardioides</taxon>
    </lineage>
</organism>
<protein>
    <submittedName>
        <fullName evidence="4">TetR family transcriptional regulator</fullName>
    </submittedName>
</protein>
<dbReference type="PANTHER" id="PTHR30055:SF226">
    <property type="entry name" value="HTH-TYPE TRANSCRIPTIONAL REGULATOR PKSA"/>
    <property type="match status" value="1"/>
</dbReference>
<accession>A0ABQ2NBU3</accession>
<gene>
    <name evidence="4" type="ORF">GCM10011584_08330</name>
</gene>
<reference evidence="5" key="1">
    <citation type="journal article" date="2019" name="Int. J. Syst. Evol. Microbiol.">
        <title>The Global Catalogue of Microorganisms (GCM) 10K type strain sequencing project: providing services to taxonomists for standard genome sequencing and annotation.</title>
        <authorList>
            <consortium name="The Broad Institute Genomics Platform"/>
            <consortium name="The Broad Institute Genome Sequencing Center for Infectious Disease"/>
            <person name="Wu L."/>
            <person name="Ma J."/>
        </authorList>
    </citation>
    <scope>NUCLEOTIDE SEQUENCE [LARGE SCALE GENOMIC DNA]</scope>
    <source>
        <strain evidence="5">CGMCC 4.7371</strain>
    </source>
</reference>
<dbReference type="EMBL" id="BMNI01000001">
    <property type="protein sequence ID" value="GGO86315.1"/>
    <property type="molecule type" value="Genomic_DNA"/>
</dbReference>
<dbReference type="InterPro" id="IPR050109">
    <property type="entry name" value="HTH-type_TetR-like_transc_reg"/>
</dbReference>